<dbReference type="GO" id="GO:0016567">
    <property type="term" value="P:protein ubiquitination"/>
    <property type="evidence" value="ECO:0007669"/>
    <property type="project" value="InterPro"/>
</dbReference>
<dbReference type="SUPFAM" id="SSF49599">
    <property type="entry name" value="TRAF domain-like"/>
    <property type="match status" value="1"/>
</dbReference>
<evidence type="ECO:0000259" key="3">
    <source>
        <dbReference type="PROSITE" id="PS50144"/>
    </source>
</evidence>
<sequence length="274" mass="30568">MASSNTIEIVQAKADTGSHVFTVMEYSHVKRIGIGKSISSNVFTVGDLDWRINFFPNGKSIETQDFVCFDLQLTSCRFGAPQSNHVTFTFTILRKDGLPTEMKCEPQSATYTVSGDTSGYDKFVERRIFERSGHLKDDAFKVKCTVSVPKGLHHESISPYTTPNGVPVPSSYLRQQFISLLKSGDGADIIFEVDGEKFKAHRNLVAARSGYFRSMFSFSSGKKENRSNTIKVRDIKPAVFKSMLYFIYSDTWVENSDDIDGGDMAQQLLAAADL</sequence>
<dbReference type="EMBL" id="JAMRDG010000001">
    <property type="protein sequence ID" value="KAJ3698950.1"/>
    <property type="molecule type" value="Genomic_DNA"/>
</dbReference>
<dbReference type="PANTHER" id="PTHR26379">
    <property type="entry name" value="BTB/POZ AND MATH DOMAIN-CONTAINING PROTEIN 1"/>
    <property type="match status" value="1"/>
</dbReference>
<dbReference type="PROSITE" id="PS50144">
    <property type="entry name" value="MATH"/>
    <property type="match status" value="1"/>
</dbReference>
<dbReference type="SMART" id="SM00061">
    <property type="entry name" value="MATH"/>
    <property type="match status" value="1"/>
</dbReference>
<feature type="domain" description="BTB" evidence="2">
    <location>
        <begin position="187"/>
        <end position="250"/>
    </location>
</feature>
<proteinExistence type="predicted"/>
<dbReference type="InterPro" id="IPR002083">
    <property type="entry name" value="MATH/TRAF_dom"/>
</dbReference>
<evidence type="ECO:0000313" key="5">
    <source>
        <dbReference type="Proteomes" id="UP001210211"/>
    </source>
</evidence>
<gene>
    <name evidence="4" type="ORF">LUZ61_002655</name>
</gene>
<reference evidence="4 5" key="1">
    <citation type="journal article" date="2022" name="Cell">
        <title>Repeat-based holocentromeres influence genome architecture and karyotype evolution.</title>
        <authorList>
            <person name="Hofstatter P.G."/>
            <person name="Thangavel G."/>
            <person name="Lux T."/>
            <person name="Neumann P."/>
            <person name="Vondrak T."/>
            <person name="Novak P."/>
            <person name="Zhang M."/>
            <person name="Costa L."/>
            <person name="Castellani M."/>
            <person name="Scott A."/>
            <person name="Toegelov H."/>
            <person name="Fuchs J."/>
            <person name="Mata-Sucre Y."/>
            <person name="Dias Y."/>
            <person name="Vanzela A.L.L."/>
            <person name="Huettel B."/>
            <person name="Almeida C.C.S."/>
            <person name="Simkova H."/>
            <person name="Souza G."/>
            <person name="Pedrosa-Harand A."/>
            <person name="Macas J."/>
            <person name="Mayer K.F.X."/>
            <person name="Houben A."/>
            <person name="Marques A."/>
        </authorList>
    </citation>
    <scope>NUCLEOTIDE SEQUENCE [LARGE SCALE GENOMIC DNA]</scope>
    <source>
        <strain evidence="4">RhyTen1mFocal</strain>
    </source>
</reference>
<keyword evidence="5" id="KW-1185">Reference proteome</keyword>
<dbReference type="InterPro" id="IPR045005">
    <property type="entry name" value="BPM1-6"/>
</dbReference>
<feature type="domain" description="MATH" evidence="3">
    <location>
        <begin position="16"/>
        <end position="146"/>
    </location>
</feature>
<dbReference type="SUPFAM" id="SSF54695">
    <property type="entry name" value="POZ domain"/>
    <property type="match status" value="1"/>
</dbReference>
<dbReference type="Pfam" id="PF22486">
    <property type="entry name" value="MATH_2"/>
    <property type="match status" value="1"/>
</dbReference>
<dbReference type="PROSITE" id="PS50097">
    <property type="entry name" value="BTB"/>
    <property type="match status" value="1"/>
</dbReference>
<evidence type="ECO:0000259" key="2">
    <source>
        <dbReference type="PROSITE" id="PS50097"/>
    </source>
</evidence>
<dbReference type="SMART" id="SM00225">
    <property type="entry name" value="BTB"/>
    <property type="match status" value="1"/>
</dbReference>
<dbReference type="Proteomes" id="UP001210211">
    <property type="component" value="Unassembled WGS sequence"/>
</dbReference>
<dbReference type="CDD" id="cd00121">
    <property type="entry name" value="MATH"/>
    <property type="match status" value="1"/>
</dbReference>
<dbReference type="InterPro" id="IPR000210">
    <property type="entry name" value="BTB/POZ_dom"/>
</dbReference>
<dbReference type="PANTHER" id="PTHR26379:SF187">
    <property type="entry name" value="OS07G0655300 PROTEIN"/>
    <property type="match status" value="1"/>
</dbReference>
<accession>A0AAD6ES38</accession>
<comment type="caution">
    <text evidence="4">The sequence shown here is derived from an EMBL/GenBank/DDBJ whole genome shotgun (WGS) entry which is preliminary data.</text>
</comment>
<name>A0AAD6ES38_9POAL</name>
<dbReference type="Gene3D" id="2.60.210.10">
    <property type="entry name" value="Apoptosis, Tumor Necrosis Factor Receptor Associated Protein 2, Chain A"/>
    <property type="match status" value="1"/>
</dbReference>
<dbReference type="InterPro" id="IPR008974">
    <property type="entry name" value="TRAF-like"/>
</dbReference>
<evidence type="ECO:0000313" key="4">
    <source>
        <dbReference type="EMBL" id="KAJ3698950.1"/>
    </source>
</evidence>
<protein>
    <submittedName>
        <fullName evidence="4">Uncharacterized protein</fullName>
    </submittedName>
</protein>
<dbReference type="Gene3D" id="3.30.710.10">
    <property type="entry name" value="Potassium Channel Kv1.1, Chain A"/>
    <property type="match status" value="1"/>
</dbReference>
<organism evidence="4 5">
    <name type="scientific">Rhynchospora tenuis</name>
    <dbReference type="NCBI Taxonomy" id="198213"/>
    <lineage>
        <taxon>Eukaryota</taxon>
        <taxon>Viridiplantae</taxon>
        <taxon>Streptophyta</taxon>
        <taxon>Embryophyta</taxon>
        <taxon>Tracheophyta</taxon>
        <taxon>Spermatophyta</taxon>
        <taxon>Magnoliopsida</taxon>
        <taxon>Liliopsida</taxon>
        <taxon>Poales</taxon>
        <taxon>Cyperaceae</taxon>
        <taxon>Cyperoideae</taxon>
        <taxon>Rhynchosporeae</taxon>
        <taxon>Rhynchospora</taxon>
    </lineage>
</organism>
<evidence type="ECO:0000256" key="1">
    <source>
        <dbReference type="ARBA" id="ARBA00004906"/>
    </source>
</evidence>
<dbReference type="Pfam" id="PF00651">
    <property type="entry name" value="BTB"/>
    <property type="match status" value="1"/>
</dbReference>
<comment type="pathway">
    <text evidence="1">Protein modification; protein ubiquitination.</text>
</comment>
<dbReference type="InterPro" id="IPR011333">
    <property type="entry name" value="SKP1/BTB/POZ_sf"/>
</dbReference>
<dbReference type="AlphaFoldDB" id="A0AAD6ES38"/>